<evidence type="ECO:0000313" key="6">
    <source>
        <dbReference type="Proteomes" id="UP000029386"/>
    </source>
</evidence>
<dbReference type="SUPFAM" id="SSF50692">
    <property type="entry name" value="ADC-like"/>
    <property type="match status" value="1"/>
</dbReference>
<protein>
    <submittedName>
        <fullName evidence="5">Proteasome-activating nucleotidase protein</fullName>
    </submittedName>
</protein>
<dbReference type="GO" id="GO:0005524">
    <property type="term" value="F:ATP binding"/>
    <property type="evidence" value="ECO:0007669"/>
    <property type="project" value="UniProtKB-KW"/>
</dbReference>
<dbReference type="PANTHER" id="PTHR23073">
    <property type="entry name" value="26S PROTEASOME REGULATORY SUBUNIT"/>
    <property type="match status" value="1"/>
</dbReference>
<organism evidence="5 6">
    <name type="scientific">Marine Group I thaumarchaeote SCGC AAA799-D11</name>
    <dbReference type="NCBI Taxonomy" id="1502291"/>
    <lineage>
        <taxon>Archaea</taxon>
        <taxon>Nitrososphaerota</taxon>
        <taxon>Marine Group I</taxon>
    </lineage>
</organism>
<dbReference type="Pfam" id="PF02359">
    <property type="entry name" value="CDC48_N"/>
    <property type="match status" value="1"/>
</dbReference>
<dbReference type="InterPro" id="IPR050221">
    <property type="entry name" value="26S_Proteasome_ATPase"/>
</dbReference>
<dbReference type="InterPro" id="IPR003338">
    <property type="entry name" value="CDC4_N-term_subdom"/>
</dbReference>
<feature type="domain" description="CDC48" evidence="3">
    <location>
        <begin position="100"/>
        <end position="163"/>
    </location>
</feature>
<accession>A0A087RQR0</accession>
<reference evidence="5 6" key="1">
    <citation type="submission" date="2014-06" db="EMBL/GenBank/DDBJ databases">
        <authorList>
            <person name="Ngugi D.K."/>
            <person name="Blom J."/>
            <person name="Alam I."/>
            <person name="Rashid M."/>
            <person name="Baalawi W."/>
            <person name="Zhang G."/>
            <person name="Hikmawan T."/>
            <person name="Guan Y."/>
            <person name="Antunes A."/>
            <person name="Siam R."/>
            <person name="El-Dorry H."/>
            <person name="Bajic V."/>
            <person name="Stingl U."/>
        </authorList>
    </citation>
    <scope>NUCLEOTIDE SEQUENCE [LARGE SCALE GENOMIC DNA]</scope>
    <source>
        <strain evidence="5">SCGC AAA799-D11</strain>
    </source>
</reference>
<dbReference type="InterPro" id="IPR004201">
    <property type="entry name" value="Cdc48_dom2"/>
</dbReference>
<dbReference type="SUPFAM" id="SSF52540">
    <property type="entry name" value="P-loop containing nucleoside triphosphate hydrolases"/>
    <property type="match status" value="1"/>
</dbReference>
<name>A0A087RQR0_9ARCH</name>
<dbReference type="SMART" id="SM01073">
    <property type="entry name" value="CDC48_N"/>
    <property type="match status" value="1"/>
</dbReference>
<dbReference type="Gene3D" id="2.40.40.20">
    <property type="match status" value="1"/>
</dbReference>
<keyword evidence="6" id="KW-1185">Reference proteome</keyword>
<dbReference type="FunFam" id="2.40.40.20:FF:000007">
    <property type="entry name" value="AAA family ATPase"/>
    <property type="match status" value="1"/>
</dbReference>
<feature type="non-terminal residue" evidence="5">
    <location>
        <position position="215"/>
    </location>
</feature>
<evidence type="ECO:0000259" key="4">
    <source>
        <dbReference type="SMART" id="SM01073"/>
    </source>
</evidence>
<dbReference type="InterPro" id="IPR029067">
    <property type="entry name" value="CDC48_domain_2-like_sf"/>
</dbReference>
<dbReference type="AlphaFoldDB" id="A0A087RQR0"/>
<sequence length="215" mass="23809">MRIGEAKQRDVGKKRARIGPEAMDFLKVTPGDIVEVMGSRTSCAVIWPVDEDEKFPDIIRVDGQTRKNVGASLNDIVKIRKVTSKIAKSVSLTPVNDSVTVDKEFTDFVKNRLKGLPITHGDEISVMILGNSMDFKITKTTPKGVVKIDRSTTLNISTETTVDRKVRVTYEEVGGLVEKVKAMREIVELPLRHPELFSRLGIEPHSGILLYGPPG</sequence>
<evidence type="ECO:0000313" key="5">
    <source>
        <dbReference type="EMBL" id="KFM15814.1"/>
    </source>
</evidence>
<dbReference type="GO" id="GO:0000502">
    <property type="term" value="C:proteasome complex"/>
    <property type="evidence" value="ECO:0007669"/>
    <property type="project" value="UniProtKB-KW"/>
</dbReference>
<evidence type="ECO:0000256" key="2">
    <source>
        <dbReference type="ARBA" id="ARBA00022840"/>
    </source>
</evidence>
<dbReference type="InterPro" id="IPR009010">
    <property type="entry name" value="Asp_de-COase-like_dom_sf"/>
</dbReference>
<dbReference type="InterPro" id="IPR027417">
    <property type="entry name" value="P-loop_NTPase"/>
</dbReference>
<dbReference type="SUPFAM" id="SSF54585">
    <property type="entry name" value="Cdc48 domain 2-like"/>
    <property type="match status" value="1"/>
</dbReference>
<gene>
    <name evidence="5" type="primary">pan</name>
    <name evidence="5" type="ORF">AAA799D11_01061</name>
</gene>
<proteinExistence type="predicted"/>
<dbReference type="Gene3D" id="3.10.330.10">
    <property type="match status" value="1"/>
</dbReference>
<dbReference type="Gene3D" id="3.40.50.300">
    <property type="entry name" value="P-loop containing nucleotide triphosphate hydrolases"/>
    <property type="match status" value="1"/>
</dbReference>
<dbReference type="STRING" id="1502291.AAA799D11_01061"/>
<evidence type="ECO:0000259" key="3">
    <source>
        <dbReference type="SMART" id="SM01072"/>
    </source>
</evidence>
<keyword evidence="1" id="KW-0547">Nucleotide-binding</keyword>
<dbReference type="Pfam" id="PF02933">
    <property type="entry name" value="CDC48_2"/>
    <property type="match status" value="1"/>
</dbReference>
<dbReference type="SMART" id="SM01072">
    <property type="entry name" value="CDC48_2"/>
    <property type="match status" value="1"/>
</dbReference>
<keyword evidence="2" id="KW-0067">ATP-binding</keyword>
<feature type="domain" description="CDC48 N-terminal subdomain" evidence="4">
    <location>
        <begin position="1"/>
        <end position="85"/>
    </location>
</feature>
<dbReference type="EMBL" id="JOSY01000040">
    <property type="protein sequence ID" value="KFM15814.1"/>
    <property type="molecule type" value="Genomic_DNA"/>
</dbReference>
<evidence type="ECO:0000256" key="1">
    <source>
        <dbReference type="ARBA" id="ARBA00022741"/>
    </source>
</evidence>
<dbReference type="Proteomes" id="UP000029386">
    <property type="component" value="Unassembled WGS sequence"/>
</dbReference>
<keyword evidence="5" id="KW-0647">Proteasome</keyword>
<comment type="caution">
    <text evidence="5">The sequence shown here is derived from an EMBL/GenBank/DDBJ whole genome shotgun (WGS) entry which is preliminary data.</text>
</comment>